<accession>E2PX64</accession>
<keyword evidence="2" id="KW-0472">Membrane</keyword>
<organism evidence="3 4">
    <name type="scientific">Streptomyces clavuligerus</name>
    <dbReference type="NCBI Taxonomy" id="1901"/>
    <lineage>
        <taxon>Bacteria</taxon>
        <taxon>Bacillati</taxon>
        <taxon>Actinomycetota</taxon>
        <taxon>Actinomycetes</taxon>
        <taxon>Kitasatosporales</taxon>
        <taxon>Streptomycetaceae</taxon>
        <taxon>Streptomyces</taxon>
    </lineage>
</organism>
<feature type="compositionally biased region" description="Low complexity" evidence="1">
    <location>
        <begin position="80"/>
        <end position="90"/>
    </location>
</feature>
<feature type="region of interest" description="Disordered" evidence="1">
    <location>
        <begin position="80"/>
        <end position="151"/>
    </location>
</feature>
<feature type="region of interest" description="Disordered" evidence="1">
    <location>
        <begin position="1"/>
        <end position="28"/>
    </location>
</feature>
<evidence type="ECO:0000256" key="1">
    <source>
        <dbReference type="SAM" id="MobiDB-lite"/>
    </source>
</evidence>
<keyword evidence="2" id="KW-1133">Transmembrane helix</keyword>
<feature type="non-terminal residue" evidence="3">
    <location>
        <position position="1"/>
    </location>
</feature>
<feature type="region of interest" description="Disordered" evidence="1">
    <location>
        <begin position="316"/>
        <end position="373"/>
    </location>
</feature>
<dbReference type="STRING" id="1901.BB341_03645"/>
<keyword evidence="2" id="KW-0812">Transmembrane</keyword>
<dbReference type="RefSeq" id="WP_003962344.1">
    <property type="nucleotide sequence ID" value="NZ_CM000913.1"/>
</dbReference>
<dbReference type="AlphaFoldDB" id="E2PX64"/>
<name>E2PX64_STRCL</name>
<dbReference type="Proteomes" id="UP000002357">
    <property type="component" value="Chromosome"/>
</dbReference>
<evidence type="ECO:0000313" key="4">
    <source>
        <dbReference type="Proteomes" id="UP000002357"/>
    </source>
</evidence>
<feature type="compositionally biased region" description="Low complexity" evidence="1">
    <location>
        <begin position="1"/>
        <end position="21"/>
    </location>
</feature>
<proteinExistence type="predicted"/>
<evidence type="ECO:0000313" key="3">
    <source>
        <dbReference type="EMBL" id="EFG10141.1"/>
    </source>
</evidence>
<evidence type="ECO:0000256" key="2">
    <source>
        <dbReference type="SAM" id="Phobius"/>
    </source>
</evidence>
<dbReference type="eggNOG" id="COG3093">
    <property type="taxonomic scope" value="Bacteria"/>
</dbReference>
<sequence length="373" mass="37684">PAAGPPAAGAADAPGVSVPPDGSGRESGETAIVLGEAPRTAAAPYRRPTVVAASAAVGAVGVLLAVLLAFDGFPSGGLRAAAGRPGATATVLPDGGETTPSGAPTASRPAGPAPSATVPAGRPGAPPPSGGTVPGDGTGPSGPNTGGAAPFTLSVDQHAWQAGCDHTYLVDRAPGSVPPPPAEADARPWADSLGAVHGGETLVRFTVQGRSERAVVLQALRVRVVAWRAPLSHNAFRMDRGCGGSLTERTFAVDLDRPRPVARPVAGADMEREIPAASFPYRVSSDDPEVLLATARTEDCDCDWYLELEWSSGDRSGTTRIDDGGRPFRTSGSRGGAGFVYGTGERRWISLDEREGSAVEPGTERRGGGAPAG</sequence>
<feature type="transmembrane region" description="Helical" evidence="2">
    <location>
        <begin position="49"/>
        <end position="70"/>
    </location>
</feature>
<gene>
    <name evidence="3" type="ORF">SCLAV_5068</name>
</gene>
<dbReference type="EMBL" id="CM000913">
    <property type="protein sequence ID" value="EFG10141.1"/>
    <property type="molecule type" value="Genomic_DNA"/>
</dbReference>
<feature type="compositionally biased region" description="Basic and acidic residues" evidence="1">
    <location>
        <begin position="344"/>
        <end position="367"/>
    </location>
</feature>
<protein>
    <submittedName>
        <fullName evidence="3">Uncharacterized protein</fullName>
    </submittedName>
</protein>
<keyword evidence="4" id="KW-1185">Reference proteome</keyword>
<reference evidence="3 4" key="1">
    <citation type="journal article" date="2010" name="Genome Biol. Evol.">
        <title>The sequence of a 1.8-mb bacterial linear plasmid reveals a rich evolutionary reservoir of secondary metabolic pathways.</title>
        <authorList>
            <person name="Medema M.H."/>
            <person name="Trefzer A."/>
            <person name="Kovalchuk A."/>
            <person name="van den Berg M."/>
            <person name="Mueller U."/>
            <person name="Heijne W."/>
            <person name="Wu L."/>
            <person name="Alam M.T."/>
            <person name="Ronning C.M."/>
            <person name="Nierman W.C."/>
            <person name="Bovenberg R.A.L."/>
            <person name="Breitling R."/>
            <person name="Takano E."/>
        </authorList>
    </citation>
    <scope>NUCLEOTIDE SEQUENCE [LARGE SCALE GENOMIC DNA]</scope>
    <source>
        <strain evidence="4">ATCC 27064 / DSM 738 / JCM 4710 / NBRC 13307 / NCIMB 12785 / NRRL 3585 / VKM Ac-602</strain>
    </source>
</reference>